<dbReference type="EMBL" id="JAUSQL010000001">
    <property type="protein sequence ID" value="MDP9832779.1"/>
    <property type="molecule type" value="Genomic_DNA"/>
</dbReference>
<sequence>MRFAPVKLSVFLATYNQLFSAPIGDSQPTHWTALIDYAIVRGGAIEFFFRDGRAIAINL</sequence>
<evidence type="ECO:0000313" key="2">
    <source>
        <dbReference type="Proteomes" id="UP001230145"/>
    </source>
</evidence>
<gene>
    <name evidence="1" type="ORF">J2S45_001458</name>
</gene>
<comment type="caution">
    <text evidence="1">The sequence shown here is derived from an EMBL/GenBank/DDBJ whole genome shotgun (WGS) entry which is preliminary data.</text>
</comment>
<keyword evidence="2" id="KW-1185">Reference proteome</keyword>
<organism evidence="1 2">
    <name type="scientific">Trueperella abortisuis</name>
    <dbReference type="NCBI Taxonomy" id="445930"/>
    <lineage>
        <taxon>Bacteria</taxon>
        <taxon>Bacillati</taxon>
        <taxon>Actinomycetota</taxon>
        <taxon>Actinomycetes</taxon>
        <taxon>Actinomycetales</taxon>
        <taxon>Actinomycetaceae</taxon>
        <taxon>Trueperella</taxon>
    </lineage>
</organism>
<reference evidence="1 2" key="1">
    <citation type="submission" date="2023-07" db="EMBL/GenBank/DDBJ databases">
        <title>Sequencing the genomes of 1000 actinobacteria strains.</title>
        <authorList>
            <person name="Klenk H.-P."/>
        </authorList>
    </citation>
    <scope>NUCLEOTIDE SEQUENCE [LARGE SCALE GENOMIC DNA]</scope>
    <source>
        <strain evidence="1 2">DSM 19515</strain>
    </source>
</reference>
<dbReference type="RefSeq" id="WP_307635002.1">
    <property type="nucleotide sequence ID" value="NZ_CP133407.1"/>
</dbReference>
<dbReference type="Proteomes" id="UP001230145">
    <property type="component" value="Unassembled WGS sequence"/>
</dbReference>
<evidence type="ECO:0000313" key="1">
    <source>
        <dbReference type="EMBL" id="MDP9832779.1"/>
    </source>
</evidence>
<protein>
    <submittedName>
        <fullName evidence="1">Uncharacterized protein</fullName>
    </submittedName>
</protein>
<proteinExistence type="predicted"/>
<accession>A0ABT9PJ85</accession>
<name>A0ABT9PJ85_9ACTO</name>